<dbReference type="Proteomes" id="UP000320176">
    <property type="component" value="Unassembled WGS sequence"/>
</dbReference>
<organism evidence="2 3">
    <name type="scientific">Stieleria varia</name>
    <dbReference type="NCBI Taxonomy" id="2528005"/>
    <lineage>
        <taxon>Bacteria</taxon>
        <taxon>Pseudomonadati</taxon>
        <taxon>Planctomycetota</taxon>
        <taxon>Planctomycetia</taxon>
        <taxon>Pirellulales</taxon>
        <taxon>Pirellulaceae</taxon>
        <taxon>Stieleria</taxon>
    </lineage>
</organism>
<dbReference type="AlphaFoldDB" id="A0A5C6AHT4"/>
<gene>
    <name evidence="2" type="ORF">Pla52n_51180</name>
</gene>
<proteinExistence type="predicted"/>
<name>A0A5C6AHT4_9BACT</name>
<keyword evidence="3" id="KW-1185">Reference proteome</keyword>
<feature type="region of interest" description="Disordered" evidence="1">
    <location>
        <begin position="60"/>
        <end position="87"/>
    </location>
</feature>
<accession>A0A5C6AHT4</accession>
<protein>
    <submittedName>
        <fullName evidence="2">Uncharacterized protein</fullName>
    </submittedName>
</protein>
<dbReference type="EMBL" id="SJPN01000006">
    <property type="protein sequence ID" value="TWT98601.1"/>
    <property type="molecule type" value="Genomic_DNA"/>
</dbReference>
<evidence type="ECO:0000256" key="1">
    <source>
        <dbReference type="SAM" id="MobiDB-lite"/>
    </source>
</evidence>
<sequence>MSRDASAVGPFLKTPIQQRLLFSVMVIIRQRPSLMPGHANDSESRATIVRLDESKTQALTVPWLPSPPNPGEPMRVRIWGRGGNEYG</sequence>
<evidence type="ECO:0000313" key="2">
    <source>
        <dbReference type="EMBL" id="TWT98601.1"/>
    </source>
</evidence>
<reference evidence="2 3" key="1">
    <citation type="submission" date="2019-02" db="EMBL/GenBank/DDBJ databases">
        <title>Deep-cultivation of Planctomycetes and their phenomic and genomic characterization uncovers novel biology.</title>
        <authorList>
            <person name="Wiegand S."/>
            <person name="Jogler M."/>
            <person name="Boedeker C."/>
            <person name="Pinto D."/>
            <person name="Vollmers J."/>
            <person name="Rivas-Marin E."/>
            <person name="Kohn T."/>
            <person name="Peeters S.H."/>
            <person name="Heuer A."/>
            <person name="Rast P."/>
            <person name="Oberbeckmann S."/>
            <person name="Bunk B."/>
            <person name="Jeske O."/>
            <person name="Meyerdierks A."/>
            <person name="Storesund J.E."/>
            <person name="Kallscheuer N."/>
            <person name="Luecker S."/>
            <person name="Lage O.M."/>
            <person name="Pohl T."/>
            <person name="Merkel B.J."/>
            <person name="Hornburger P."/>
            <person name="Mueller R.-W."/>
            <person name="Bruemmer F."/>
            <person name="Labrenz M."/>
            <person name="Spormann A.M."/>
            <person name="Op Den Camp H."/>
            <person name="Overmann J."/>
            <person name="Amann R."/>
            <person name="Jetten M.S.M."/>
            <person name="Mascher T."/>
            <person name="Medema M.H."/>
            <person name="Devos D.P."/>
            <person name="Kaster A.-K."/>
            <person name="Ovreas L."/>
            <person name="Rohde M."/>
            <person name="Galperin M.Y."/>
            <person name="Jogler C."/>
        </authorList>
    </citation>
    <scope>NUCLEOTIDE SEQUENCE [LARGE SCALE GENOMIC DNA]</scope>
    <source>
        <strain evidence="2 3">Pla52n</strain>
    </source>
</reference>
<evidence type="ECO:0000313" key="3">
    <source>
        <dbReference type="Proteomes" id="UP000320176"/>
    </source>
</evidence>
<comment type="caution">
    <text evidence="2">The sequence shown here is derived from an EMBL/GenBank/DDBJ whole genome shotgun (WGS) entry which is preliminary data.</text>
</comment>